<sequence length="328" mass="37472">MERIFKIKTKTDRVPISTYPSERRYSASMVIGLSVVFLQLFFYSILMGTLILHKMTVHPYINNIPDQNNTEEVTVNSTEIVNLTELNPNNSNKMQVQLLKLYKKVDRDLDIILEQNKHLHVVLNENSEMYINVAVLMCSGCFLMAFGYILAFGLGVLAWKQWYIDHNITLFFLASAFSSLTAAIALLISVFTCINLDYDYDTYTYEVNRVTPITFSLAMNITILSTIGLIWSFLASKVAYVGMKSGYPDDMIFNKVGRHVEVSTEQKGNKKCVFPQDIIDRFPSNVKLAKYLPTKENGNLPKSESTLEFQQRVNRFLSEVPENSVKNC</sequence>
<dbReference type="AlphaFoldDB" id="A0A9P0GI63"/>
<gene>
    <name evidence="2" type="ORF">PSYICH_LOCUS11431</name>
</gene>
<dbReference type="Proteomes" id="UP001153636">
    <property type="component" value="Chromosome 5"/>
</dbReference>
<reference evidence="2" key="1">
    <citation type="submission" date="2022-01" db="EMBL/GenBank/DDBJ databases">
        <authorList>
            <person name="King R."/>
        </authorList>
    </citation>
    <scope>NUCLEOTIDE SEQUENCE</scope>
</reference>
<evidence type="ECO:0000256" key="1">
    <source>
        <dbReference type="SAM" id="Phobius"/>
    </source>
</evidence>
<evidence type="ECO:0000313" key="3">
    <source>
        <dbReference type="Proteomes" id="UP001153636"/>
    </source>
</evidence>
<organism evidence="2 3">
    <name type="scientific">Psylliodes chrysocephalus</name>
    <dbReference type="NCBI Taxonomy" id="3402493"/>
    <lineage>
        <taxon>Eukaryota</taxon>
        <taxon>Metazoa</taxon>
        <taxon>Ecdysozoa</taxon>
        <taxon>Arthropoda</taxon>
        <taxon>Hexapoda</taxon>
        <taxon>Insecta</taxon>
        <taxon>Pterygota</taxon>
        <taxon>Neoptera</taxon>
        <taxon>Endopterygota</taxon>
        <taxon>Coleoptera</taxon>
        <taxon>Polyphaga</taxon>
        <taxon>Cucujiformia</taxon>
        <taxon>Chrysomeloidea</taxon>
        <taxon>Chrysomelidae</taxon>
        <taxon>Galerucinae</taxon>
        <taxon>Alticini</taxon>
        <taxon>Psylliodes</taxon>
    </lineage>
</organism>
<evidence type="ECO:0008006" key="4">
    <source>
        <dbReference type="Google" id="ProtNLM"/>
    </source>
</evidence>
<accession>A0A9P0GI63</accession>
<evidence type="ECO:0000313" key="2">
    <source>
        <dbReference type="EMBL" id="CAH1110645.1"/>
    </source>
</evidence>
<feature type="transmembrane region" description="Helical" evidence="1">
    <location>
        <begin position="129"/>
        <end position="158"/>
    </location>
</feature>
<proteinExistence type="predicted"/>
<keyword evidence="1" id="KW-0472">Membrane</keyword>
<keyword evidence="1" id="KW-0812">Transmembrane</keyword>
<protein>
    <recommendedName>
        <fullName evidence="4">Transmembrane protein</fullName>
    </recommendedName>
</protein>
<feature type="transmembrane region" description="Helical" evidence="1">
    <location>
        <begin position="212"/>
        <end position="234"/>
    </location>
</feature>
<dbReference type="EMBL" id="OV651817">
    <property type="protein sequence ID" value="CAH1110645.1"/>
    <property type="molecule type" value="Genomic_DNA"/>
</dbReference>
<dbReference type="OrthoDB" id="6628993at2759"/>
<name>A0A9P0GI63_9CUCU</name>
<feature type="transmembrane region" description="Helical" evidence="1">
    <location>
        <begin position="30"/>
        <end position="52"/>
    </location>
</feature>
<keyword evidence="1" id="KW-1133">Transmembrane helix</keyword>
<feature type="transmembrane region" description="Helical" evidence="1">
    <location>
        <begin position="170"/>
        <end position="192"/>
    </location>
</feature>
<keyword evidence="3" id="KW-1185">Reference proteome</keyword>